<accession>A0AAD7P0H2</accession>
<dbReference type="PANTHER" id="PTHR33572:SF3">
    <property type="entry name" value="VELVET COMPLEX SUBUNIT B"/>
    <property type="match status" value="1"/>
</dbReference>
<keyword evidence="7" id="KW-1185">Reference proteome</keyword>
<evidence type="ECO:0000313" key="7">
    <source>
        <dbReference type="Proteomes" id="UP001215598"/>
    </source>
</evidence>
<dbReference type="InterPro" id="IPR037525">
    <property type="entry name" value="Velvet_dom"/>
</dbReference>
<dbReference type="GO" id="GO:0005634">
    <property type="term" value="C:nucleus"/>
    <property type="evidence" value="ECO:0007669"/>
    <property type="project" value="UniProtKB-SubCell"/>
</dbReference>
<protein>
    <recommendedName>
        <fullName evidence="5">Velvet domain-containing protein</fullName>
    </recommendedName>
</protein>
<dbReference type="AlphaFoldDB" id="A0AAD7P0H2"/>
<comment type="caution">
    <text evidence="6">The sequence shown here is derived from an EMBL/GenBank/DDBJ whole genome shotgun (WGS) entry which is preliminary data.</text>
</comment>
<comment type="subcellular location">
    <subcellularLocation>
        <location evidence="1">Nucleus</location>
    </subcellularLocation>
</comment>
<keyword evidence="3" id="KW-0804">Transcription</keyword>
<evidence type="ECO:0000259" key="5">
    <source>
        <dbReference type="PROSITE" id="PS51821"/>
    </source>
</evidence>
<feature type="domain" description="Velvet" evidence="5">
    <location>
        <begin position="1"/>
        <end position="217"/>
    </location>
</feature>
<dbReference type="InterPro" id="IPR038491">
    <property type="entry name" value="Velvet_dom_sf"/>
</dbReference>
<evidence type="ECO:0000256" key="4">
    <source>
        <dbReference type="ARBA" id="ARBA00023242"/>
    </source>
</evidence>
<organism evidence="6 7">
    <name type="scientific">Mycena metata</name>
    <dbReference type="NCBI Taxonomy" id="1033252"/>
    <lineage>
        <taxon>Eukaryota</taxon>
        <taxon>Fungi</taxon>
        <taxon>Dikarya</taxon>
        <taxon>Basidiomycota</taxon>
        <taxon>Agaricomycotina</taxon>
        <taxon>Agaricomycetes</taxon>
        <taxon>Agaricomycetidae</taxon>
        <taxon>Agaricales</taxon>
        <taxon>Marasmiineae</taxon>
        <taxon>Mycenaceae</taxon>
        <taxon>Mycena</taxon>
    </lineage>
</organism>
<keyword evidence="2" id="KW-0805">Transcription regulation</keyword>
<name>A0AAD7P0H2_9AGAR</name>
<dbReference type="PANTHER" id="PTHR33572">
    <property type="entry name" value="SPORE DEVELOPMENT REGULATOR VOSA"/>
    <property type="match status" value="1"/>
</dbReference>
<dbReference type="Proteomes" id="UP001215598">
    <property type="component" value="Unassembled WGS sequence"/>
</dbReference>
<dbReference type="Gene3D" id="2.60.40.3960">
    <property type="entry name" value="Velvet domain"/>
    <property type="match status" value="1"/>
</dbReference>
<dbReference type="EMBL" id="JARKIB010000003">
    <property type="protein sequence ID" value="KAJ7783311.1"/>
    <property type="molecule type" value="Genomic_DNA"/>
</dbReference>
<evidence type="ECO:0000256" key="1">
    <source>
        <dbReference type="ARBA" id="ARBA00004123"/>
    </source>
</evidence>
<dbReference type="PROSITE" id="PS51821">
    <property type="entry name" value="VELVET"/>
    <property type="match status" value="1"/>
</dbReference>
<sequence>MSLNWELVEVQQPLAGRKSSSGGGPRPIDPTPIVELRCSMNGRYLIPQRMPGFVLDHFACKVDLFRLPDAPMSGSRMGSSYYAPDGTFDAHQQPVYALFHTDYPERMYQCEAVVGNHLLLESSKETHLLHRQTVAQGYELPENTKIVFPFPNLGVLQTGQYLLRYSVYNSQSQQLLAKCFGRPFTISTVNRFQGLQPSTGMTQSLATLKIPGMGVRH</sequence>
<evidence type="ECO:0000313" key="6">
    <source>
        <dbReference type="EMBL" id="KAJ7783311.1"/>
    </source>
</evidence>
<gene>
    <name evidence="6" type="ORF">B0H16DRAFT_489241</name>
</gene>
<dbReference type="InterPro" id="IPR021740">
    <property type="entry name" value="Velvet"/>
</dbReference>
<evidence type="ECO:0000256" key="2">
    <source>
        <dbReference type="ARBA" id="ARBA00023015"/>
    </source>
</evidence>
<proteinExistence type="predicted"/>
<reference evidence="6" key="1">
    <citation type="submission" date="2023-03" db="EMBL/GenBank/DDBJ databases">
        <title>Massive genome expansion in bonnet fungi (Mycena s.s.) driven by repeated elements and novel gene families across ecological guilds.</title>
        <authorList>
            <consortium name="Lawrence Berkeley National Laboratory"/>
            <person name="Harder C.B."/>
            <person name="Miyauchi S."/>
            <person name="Viragh M."/>
            <person name="Kuo A."/>
            <person name="Thoen E."/>
            <person name="Andreopoulos B."/>
            <person name="Lu D."/>
            <person name="Skrede I."/>
            <person name="Drula E."/>
            <person name="Henrissat B."/>
            <person name="Morin E."/>
            <person name="Kohler A."/>
            <person name="Barry K."/>
            <person name="LaButti K."/>
            <person name="Morin E."/>
            <person name="Salamov A."/>
            <person name="Lipzen A."/>
            <person name="Mereny Z."/>
            <person name="Hegedus B."/>
            <person name="Baldrian P."/>
            <person name="Stursova M."/>
            <person name="Weitz H."/>
            <person name="Taylor A."/>
            <person name="Grigoriev I.V."/>
            <person name="Nagy L.G."/>
            <person name="Martin F."/>
            <person name="Kauserud H."/>
        </authorList>
    </citation>
    <scope>NUCLEOTIDE SEQUENCE</scope>
    <source>
        <strain evidence="6">CBHHK182m</strain>
    </source>
</reference>
<dbReference type="Pfam" id="PF11754">
    <property type="entry name" value="Velvet"/>
    <property type="match status" value="1"/>
</dbReference>
<evidence type="ECO:0000256" key="3">
    <source>
        <dbReference type="ARBA" id="ARBA00023163"/>
    </source>
</evidence>
<keyword evidence="4" id="KW-0539">Nucleus</keyword>